<name>A0A2V3ZR38_9BACT</name>
<evidence type="ECO:0000256" key="1">
    <source>
        <dbReference type="SAM" id="SignalP"/>
    </source>
</evidence>
<feature type="signal peptide" evidence="1">
    <location>
        <begin position="1"/>
        <end position="21"/>
    </location>
</feature>
<reference evidence="2 3" key="1">
    <citation type="submission" date="2018-05" db="EMBL/GenBank/DDBJ databases">
        <title>Marinifilum breve JC075T sp. nov., a marine bacterium isolated from Yongle Blue Hole in the South China Sea.</title>
        <authorList>
            <person name="Fu T."/>
        </authorList>
    </citation>
    <scope>NUCLEOTIDE SEQUENCE [LARGE SCALE GENOMIC DNA]</scope>
    <source>
        <strain evidence="2 3">JC075</strain>
    </source>
</reference>
<proteinExistence type="predicted"/>
<keyword evidence="1" id="KW-0732">Signal</keyword>
<feature type="chain" id="PRO_5015999260" evidence="1">
    <location>
        <begin position="22"/>
        <end position="274"/>
    </location>
</feature>
<dbReference type="EMBL" id="QFLI01000017">
    <property type="protein sequence ID" value="PXX95169.1"/>
    <property type="molecule type" value="Genomic_DNA"/>
</dbReference>
<comment type="caution">
    <text evidence="2">The sequence shown here is derived from an EMBL/GenBank/DDBJ whole genome shotgun (WGS) entry which is preliminary data.</text>
</comment>
<evidence type="ECO:0000313" key="2">
    <source>
        <dbReference type="EMBL" id="PXX95169.1"/>
    </source>
</evidence>
<keyword evidence="3" id="KW-1185">Reference proteome</keyword>
<dbReference type="RefSeq" id="WP_110363974.1">
    <property type="nucleotide sequence ID" value="NZ_QFLI01000017.1"/>
</dbReference>
<dbReference type="OrthoDB" id="769954at2"/>
<protein>
    <submittedName>
        <fullName evidence="2">Uncharacterized protein</fullName>
    </submittedName>
</protein>
<organism evidence="2 3">
    <name type="scientific">Marinifilum breve</name>
    <dbReference type="NCBI Taxonomy" id="2184082"/>
    <lineage>
        <taxon>Bacteria</taxon>
        <taxon>Pseudomonadati</taxon>
        <taxon>Bacteroidota</taxon>
        <taxon>Bacteroidia</taxon>
        <taxon>Marinilabiliales</taxon>
        <taxon>Marinifilaceae</taxon>
    </lineage>
</organism>
<dbReference type="Proteomes" id="UP000248079">
    <property type="component" value="Unassembled WGS sequence"/>
</dbReference>
<sequence>MNKIVLLLIVVIASYKLQAQAQIESSPIYYKDSYVGLNYSKPISPLHISIGGADAEYPTDISRGDVVYYSQSYNNALEIGNSRGFNARRAWILARHSSSPYLMHYSTLHLQPDIGNKTYYKGVAIGFPTNTTLPNQTHLAVAGNVGIGTDAPNAKLDVKGMIKATEIKVQAQTADFVFEEDYQLKELSEVEEFITTNKHLPDIPSAKQMEENGVGLAEMNKLLLQKVEELTLYTIEQGKLLKNQEVKIKGKDKRISVLESRLDRLESLILKSKN</sequence>
<accession>A0A2V3ZR38</accession>
<gene>
    <name evidence="2" type="ORF">DF185_22585</name>
</gene>
<evidence type="ECO:0000313" key="3">
    <source>
        <dbReference type="Proteomes" id="UP000248079"/>
    </source>
</evidence>
<dbReference type="AlphaFoldDB" id="A0A2V3ZR38"/>